<dbReference type="InterPro" id="IPR037401">
    <property type="entry name" value="SnoaL-like"/>
</dbReference>
<evidence type="ECO:0000313" key="3">
    <source>
        <dbReference type="Proteomes" id="UP001596152"/>
    </source>
</evidence>
<evidence type="ECO:0000259" key="1">
    <source>
        <dbReference type="Pfam" id="PF12680"/>
    </source>
</evidence>
<accession>A0ABW0FNU2</accession>
<dbReference type="EMBL" id="JBHSLF010000011">
    <property type="protein sequence ID" value="MFC5343211.1"/>
    <property type="molecule type" value="Genomic_DNA"/>
</dbReference>
<protein>
    <submittedName>
        <fullName evidence="2">Nuclear transport factor 2 family protein</fullName>
    </submittedName>
</protein>
<name>A0ABW0FNU2_9CAUL</name>
<gene>
    <name evidence="2" type="ORF">ACFPIE_04745</name>
</gene>
<comment type="caution">
    <text evidence="2">The sequence shown here is derived from an EMBL/GenBank/DDBJ whole genome shotgun (WGS) entry which is preliminary data.</text>
</comment>
<evidence type="ECO:0000313" key="2">
    <source>
        <dbReference type="EMBL" id="MFC5343211.1"/>
    </source>
</evidence>
<dbReference type="RefSeq" id="WP_374038976.1">
    <property type="nucleotide sequence ID" value="NZ_CP169082.1"/>
</dbReference>
<proteinExistence type="predicted"/>
<dbReference type="Pfam" id="PF12680">
    <property type="entry name" value="SnoaL_2"/>
    <property type="match status" value="1"/>
</dbReference>
<dbReference type="Gene3D" id="3.10.450.50">
    <property type="match status" value="1"/>
</dbReference>
<feature type="domain" description="SnoaL-like" evidence="1">
    <location>
        <begin position="9"/>
        <end position="110"/>
    </location>
</feature>
<dbReference type="SUPFAM" id="SSF54427">
    <property type="entry name" value="NTF2-like"/>
    <property type="match status" value="1"/>
</dbReference>
<keyword evidence="3" id="KW-1185">Reference proteome</keyword>
<dbReference type="InterPro" id="IPR032710">
    <property type="entry name" value="NTF2-like_dom_sf"/>
</dbReference>
<dbReference type="Proteomes" id="UP001596152">
    <property type="component" value="Unassembled WGS sequence"/>
</dbReference>
<reference evidence="3" key="1">
    <citation type="journal article" date="2019" name="Int. J. Syst. Evol. Microbiol.">
        <title>The Global Catalogue of Microorganisms (GCM) 10K type strain sequencing project: providing services to taxonomists for standard genome sequencing and annotation.</title>
        <authorList>
            <consortium name="The Broad Institute Genomics Platform"/>
            <consortium name="The Broad Institute Genome Sequencing Center for Infectious Disease"/>
            <person name="Wu L."/>
            <person name="Ma J."/>
        </authorList>
    </citation>
    <scope>NUCLEOTIDE SEQUENCE [LARGE SCALE GENOMIC DNA]</scope>
    <source>
        <strain evidence="3">JCM 12125</strain>
    </source>
</reference>
<organism evidence="2 3">
    <name type="scientific">Brevundimonas staleyi</name>
    <dbReference type="NCBI Taxonomy" id="74326"/>
    <lineage>
        <taxon>Bacteria</taxon>
        <taxon>Pseudomonadati</taxon>
        <taxon>Pseudomonadota</taxon>
        <taxon>Alphaproteobacteria</taxon>
        <taxon>Caulobacterales</taxon>
        <taxon>Caulobacteraceae</taxon>
        <taxon>Brevundimonas</taxon>
    </lineage>
</organism>
<sequence>MSANYATLEAFMVASKTRDHETFIDLWDDDMEYYWSVHAKPITSKEKLRKFIRNYEAAFEQRDWTVTHWVEKGDLMLCEGIEMIYDKGRDLLIRNPFMQAIEFRNGKVAKMRDYYDGSVVVAPQRPQTEGAAA</sequence>